<dbReference type="SMART" id="SM00248">
    <property type="entry name" value="ANK"/>
    <property type="match status" value="5"/>
</dbReference>
<dbReference type="InterPro" id="IPR036582">
    <property type="entry name" value="Mao_N_sf"/>
</dbReference>
<dbReference type="AlphaFoldDB" id="A0A2N5N7W4"/>
<reference evidence="6 7" key="1">
    <citation type="submission" date="2017-05" db="EMBL/GenBank/DDBJ databases">
        <title>Functional genome analysis of Paenibacillus pasadenensis strain R16: insights on endophytic life style and antifungal activity.</title>
        <authorList>
            <person name="Passera A."/>
            <person name="Marcolungo L."/>
            <person name="Casati P."/>
            <person name="Brasca M."/>
            <person name="Quaglino F."/>
            <person name="Delledonne M."/>
        </authorList>
    </citation>
    <scope>NUCLEOTIDE SEQUENCE [LARGE SCALE GENOMIC DNA]</scope>
    <source>
        <strain evidence="6 7">R16</strain>
    </source>
</reference>
<dbReference type="Proteomes" id="UP000234789">
    <property type="component" value="Unassembled WGS sequence"/>
</dbReference>
<keyword evidence="2 3" id="KW-0040">ANK repeat</keyword>
<dbReference type="EMBL" id="NFEZ01000004">
    <property type="protein sequence ID" value="PLT46432.1"/>
    <property type="molecule type" value="Genomic_DNA"/>
</dbReference>
<feature type="domain" description="Copper amine oxidase-like N-terminal" evidence="5">
    <location>
        <begin position="41"/>
        <end position="146"/>
    </location>
</feature>
<dbReference type="Gene3D" id="1.25.40.20">
    <property type="entry name" value="Ankyrin repeat-containing domain"/>
    <property type="match status" value="2"/>
</dbReference>
<dbReference type="Gene3D" id="3.30.457.10">
    <property type="entry name" value="Copper amine oxidase-like, N-terminal domain"/>
    <property type="match status" value="1"/>
</dbReference>
<evidence type="ECO:0000313" key="7">
    <source>
        <dbReference type="Proteomes" id="UP000234789"/>
    </source>
</evidence>
<evidence type="ECO:0000256" key="1">
    <source>
        <dbReference type="ARBA" id="ARBA00022737"/>
    </source>
</evidence>
<keyword evidence="7" id="KW-1185">Reference proteome</keyword>
<dbReference type="PROSITE" id="PS50088">
    <property type="entry name" value="ANK_REPEAT"/>
    <property type="match status" value="1"/>
</dbReference>
<evidence type="ECO:0000256" key="2">
    <source>
        <dbReference type="ARBA" id="ARBA00023043"/>
    </source>
</evidence>
<dbReference type="InterPro" id="IPR012854">
    <property type="entry name" value="Cu_amine_oxidase-like_N"/>
</dbReference>
<keyword evidence="1" id="KW-0677">Repeat</keyword>
<dbReference type="SUPFAM" id="SSF48403">
    <property type="entry name" value="Ankyrin repeat"/>
    <property type="match status" value="1"/>
</dbReference>
<dbReference type="InterPro" id="IPR036770">
    <property type="entry name" value="Ankyrin_rpt-contain_sf"/>
</dbReference>
<keyword evidence="4" id="KW-0732">Signal</keyword>
<dbReference type="PANTHER" id="PTHR24126">
    <property type="entry name" value="ANKYRIN REPEAT, PH AND SEC7 DOMAIN CONTAINING PROTEIN SECG-RELATED"/>
    <property type="match status" value="1"/>
</dbReference>
<evidence type="ECO:0000259" key="5">
    <source>
        <dbReference type="Pfam" id="PF07833"/>
    </source>
</evidence>
<dbReference type="SUPFAM" id="SSF55383">
    <property type="entry name" value="Copper amine oxidase, domain N"/>
    <property type="match status" value="2"/>
</dbReference>
<evidence type="ECO:0000256" key="3">
    <source>
        <dbReference type="PROSITE-ProRule" id="PRU00023"/>
    </source>
</evidence>
<feature type="repeat" description="ANK" evidence="3">
    <location>
        <begin position="387"/>
        <end position="419"/>
    </location>
</feature>
<dbReference type="Pfam" id="PF00023">
    <property type="entry name" value="Ank"/>
    <property type="match status" value="1"/>
</dbReference>
<dbReference type="RefSeq" id="WP_052332849.1">
    <property type="nucleotide sequence ID" value="NZ_BIMM01000035.1"/>
</dbReference>
<name>A0A2N5N7W4_9BACL</name>
<evidence type="ECO:0000313" key="6">
    <source>
        <dbReference type="EMBL" id="PLT46432.1"/>
    </source>
</evidence>
<evidence type="ECO:0000256" key="4">
    <source>
        <dbReference type="SAM" id="SignalP"/>
    </source>
</evidence>
<feature type="chain" id="PRO_5039406729" description="Copper amine oxidase-like N-terminal domain-containing protein" evidence="4">
    <location>
        <begin position="26"/>
        <end position="448"/>
    </location>
</feature>
<sequence>MNHWKGLAATAIAAAVIATSLGSGAADSAAAAAAKPAISVVLNGKTQKYDQPPVIVNGSTLVPLRGIFEGLGAKVSVSGKQITATKGFTTIVHTIGQNWALVDGQKVELSQPSLVLKGRTLVPLRFIGEALDSKVGWNAAKQQVTVAPLQGAELQARWADKANSFAWAGKLDKLKAMLAAGWKPALSEQAFITSVFTKNKDIVKLFLDNGADVNMIVTMEEGDAIALVEAATLPYRETADGEYPATTEASDLELLRLLLSAKPDIAGLEQENGNLVWTAIHAGRLEIVKELLAAGASAKSDGKQQFAAPLAAAAGYVGADGSRAYAMMELLLKNGADPNDCNCDVKESYTPLELASGMLYDAQDDGIAYKPEARVVELLLQHGADPKRDHALYEAVDAEALDIVKLLLAKGADPNKKNPSTEKTPLDLAKELGNAELTALLQQTAASV</sequence>
<dbReference type="Pfam" id="PF07833">
    <property type="entry name" value="Cu_amine_oxidN1"/>
    <property type="match status" value="1"/>
</dbReference>
<feature type="signal peptide" evidence="4">
    <location>
        <begin position="1"/>
        <end position="25"/>
    </location>
</feature>
<dbReference type="InterPro" id="IPR002110">
    <property type="entry name" value="Ankyrin_rpt"/>
</dbReference>
<accession>A0A2N5N7W4</accession>
<comment type="caution">
    <text evidence="6">The sequence shown here is derived from an EMBL/GenBank/DDBJ whole genome shotgun (WGS) entry which is preliminary data.</text>
</comment>
<organism evidence="6 7">
    <name type="scientific">Paenibacillus pasadenensis</name>
    <dbReference type="NCBI Taxonomy" id="217090"/>
    <lineage>
        <taxon>Bacteria</taxon>
        <taxon>Bacillati</taxon>
        <taxon>Bacillota</taxon>
        <taxon>Bacilli</taxon>
        <taxon>Bacillales</taxon>
        <taxon>Paenibacillaceae</taxon>
        <taxon>Paenibacillus</taxon>
    </lineage>
</organism>
<gene>
    <name evidence="6" type="ORF">B8V81_4863</name>
</gene>
<proteinExistence type="predicted"/>
<protein>
    <recommendedName>
        <fullName evidence="5">Copper amine oxidase-like N-terminal domain-containing protein</fullName>
    </recommendedName>
</protein>